<protein>
    <submittedName>
        <fullName evidence="1">Uncharacterized protein</fullName>
    </submittedName>
</protein>
<dbReference type="EMBL" id="LAZR01052503">
    <property type="protein sequence ID" value="KKK82805.1"/>
    <property type="molecule type" value="Genomic_DNA"/>
</dbReference>
<name>A0A0F8ZA36_9ZZZZ</name>
<gene>
    <name evidence="1" type="ORF">LCGC14_2799750</name>
</gene>
<reference evidence="1" key="1">
    <citation type="journal article" date="2015" name="Nature">
        <title>Complex archaea that bridge the gap between prokaryotes and eukaryotes.</title>
        <authorList>
            <person name="Spang A."/>
            <person name="Saw J.H."/>
            <person name="Jorgensen S.L."/>
            <person name="Zaremba-Niedzwiedzka K."/>
            <person name="Martijn J."/>
            <person name="Lind A.E."/>
            <person name="van Eijk R."/>
            <person name="Schleper C."/>
            <person name="Guy L."/>
            <person name="Ettema T.J."/>
        </authorList>
    </citation>
    <scope>NUCLEOTIDE SEQUENCE</scope>
</reference>
<dbReference type="AlphaFoldDB" id="A0A0F8ZA36"/>
<sequence>MKIIQIDNFARENVSEQLIAENVSEYWSARIVMLLNDKYSSNDASFYCQAMTDDYKLFIYEP</sequence>
<comment type="caution">
    <text evidence="1">The sequence shown here is derived from an EMBL/GenBank/DDBJ whole genome shotgun (WGS) entry which is preliminary data.</text>
</comment>
<accession>A0A0F8ZA36</accession>
<organism evidence="1">
    <name type="scientific">marine sediment metagenome</name>
    <dbReference type="NCBI Taxonomy" id="412755"/>
    <lineage>
        <taxon>unclassified sequences</taxon>
        <taxon>metagenomes</taxon>
        <taxon>ecological metagenomes</taxon>
    </lineage>
</organism>
<evidence type="ECO:0000313" key="1">
    <source>
        <dbReference type="EMBL" id="KKK82805.1"/>
    </source>
</evidence>
<proteinExistence type="predicted"/>